<name>A0A6G1C3F7_9ORYZ</name>
<comment type="caution">
    <text evidence="1">The sequence shown here is derived from an EMBL/GenBank/DDBJ whole genome shotgun (WGS) entry which is preliminary data.</text>
</comment>
<evidence type="ECO:0000313" key="1">
    <source>
        <dbReference type="EMBL" id="KAF0895195.1"/>
    </source>
</evidence>
<organism evidence="1 2">
    <name type="scientific">Oryza meyeriana var. granulata</name>
    <dbReference type="NCBI Taxonomy" id="110450"/>
    <lineage>
        <taxon>Eukaryota</taxon>
        <taxon>Viridiplantae</taxon>
        <taxon>Streptophyta</taxon>
        <taxon>Embryophyta</taxon>
        <taxon>Tracheophyta</taxon>
        <taxon>Spermatophyta</taxon>
        <taxon>Magnoliopsida</taxon>
        <taxon>Liliopsida</taxon>
        <taxon>Poales</taxon>
        <taxon>Poaceae</taxon>
        <taxon>BOP clade</taxon>
        <taxon>Oryzoideae</taxon>
        <taxon>Oryzeae</taxon>
        <taxon>Oryzinae</taxon>
        <taxon>Oryza</taxon>
        <taxon>Oryza meyeriana</taxon>
    </lineage>
</organism>
<protein>
    <submittedName>
        <fullName evidence="1">Uncharacterized protein</fullName>
    </submittedName>
</protein>
<sequence length="180" mass="20845">MAWSYVKMSMFGTAAASSNNDKIMAEVVVLTQTPRKRPWGGSIPGHKTYKRDRIAADWQLNQDYFVERPLYNEEHFRRRFHMRQELFLRIVDEVTAKNRFFKQRRNAAGQLGFSALHKCTVALKMLANGGPADELDDHLKMGESTVLETLKEFVMNVIKILHGQPQYGLQLEEMTFHPVM</sequence>
<proteinExistence type="predicted"/>
<dbReference type="EMBL" id="SPHZ02000010">
    <property type="protein sequence ID" value="KAF0895195.1"/>
    <property type="molecule type" value="Genomic_DNA"/>
</dbReference>
<dbReference type="PANTHER" id="PTHR47150">
    <property type="entry name" value="OS12G0169200 PROTEIN"/>
    <property type="match status" value="1"/>
</dbReference>
<dbReference type="AlphaFoldDB" id="A0A6G1C3F7"/>
<dbReference type="OrthoDB" id="587287at2759"/>
<evidence type="ECO:0000313" key="2">
    <source>
        <dbReference type="Proteomes" id="UP000479710"/>
    </source>
</evidence>
<keyword evidence="2" id="KW-1185">Reference proteome</keyword>
<gene>
    <name evidence="1" type="ORF">E2562_008535</name>
</gene>
<reference evidence="1 2" key="1">
    <citation type="submission" date="2019-11" db="EMBL/GenBank/DDBJ databases">
        <title>Whole genome sequence of Oryza granulata.</title>
        <authorList>
            <person name="Li W."/>
        </authorList>
    </citation>
    <scope>NUCLEOTIDE SEQUENCE [LARGE SCALE GENOMIC DNA]</scope>
    <source>
        <strain evidence="2">cv. Menghai</strain>
        <tissue evidence="1">Leaf</tissue>
    </source>
</reference>
<dbReference type="Proteomes" id="UP000479710">
    <property type="component" value="Unassembled WGS sequence"/>
</dbReference>
<dbReference type="PANTHER" id="PTHR47150:SF6">
    <property type="entry name" value="OS01G0872900 PROTEIN"/>
    <property type="match status" value="1"/>
</dbReference>
<accession>A0A6G1C3F7</accession>